<evidence type="ECO:0000256" key="2">
    <source>
        <dbReference type="SAM" id="Phobius"/>
    </source>
</evidence>
<accession>A0ABP7APC3</accession>
<keyword evidence="4" id="KW-1185">Reference proteome</keyword>
<dbReference type="EMBL" id="BAAAZO010000012">
    <property type="protein sequence ID" value="GAA3637068.1"/>
    <property type="molecule type" value="Genomic_DNA"/>
</dbReference>
<keyword evidence="2" id="KW-0812">Transmembrane</keyword>
<proteinExistence type="predicted"/>
<dbReference type="RefSeq" id="WP_231481655.1">
    <property type="nucleotide sequence ID" value="NZ_BAAAZO010000012.1"/>
</dbReference>
<sequence>MNDTVVATVAPRQVRVDTAWILRGVAVVAWIVSGRAGLILMFEDRVVGGTWLALGLIAAVEPTPRAGPGLPAGAACGSTSAKVMVDQGTGDGSGRSGRSVLSH</sequence>
<name>A0ABP7APC3_9ACTN</name>
<comment type="caution">
    <text evidence="3">The sequence shown here is derived from an EMBL/GenBank/DDBJ whole genome shotgun (WGS) entry which is preliminary data.</text>
</comment>
<feature type="region of interest" description="Disordered" evidence="1">
    <location>
        <begin position="84"/>
        <end position="103"/>
    </location>
</feature>
<protein>
    <submittedName>
        <fullName evidence="3">Uncharacterized protein</fullName>
    </submittedName>
</protein>
<keyword evidence="2" id="KW-1133">Transmembrane helix</keyword>
<evidence type="ECO:0000313" key="3">
    <source>
        <dbReference type="EMBL" id="GAA3637068.1"/>
    </source>
</evidence>
<organism evidence="3 4">
    <name type="scientific">Kineosporia mesophila</name>
    <dbReference type="NCBI Taxonomy" id="566012"/>
    <lineage>
        <taxon>Bacteria</taxon>
        <taxon>Bacillati</taxon>
        <taxon>Actinomycetota</taxon>
        <taxon>Actinomycetes</taxon>
        <taxon>Kineosporiales</taxon>
        <taxon>Kineosporiaceae</taxon>
        <taxon>Kineosporia</taxon>
    </lineage>
</organism>
<evidence type="ECO:0000256" key="1">
    <source>
        <dbReference type="SAM" id="MobiDB-lite"/>
    </source>
</evidence>
<feature type="transmembrane region" description="Helical" evidence="2">
    <location>
        <begin position="20"/>
        <end position="42"/>
    </location>
</feature>
<reference evidence="4" key="1">
    <citation type="journal article" date="2019" name="Int. J. Syst. Evol. Microbiol.">
        <title>The Global Catalogue of Microorganisms (GCM) 10K type strain sequencing project: providing services to taxonomists for standard genome sequencing and annotation.</title>
        <authorList>
            <consortium name="The Broad Institute Genomics Platform"/>
            <consortium name="The Broad Institute Genome Sequencing Center for Infectious Disease"/>
            <person name="Wu L."/>
            <person name="Ma J."/>
        </authorList>
    </citation>
    <scope>NUCLEOTIDE SEQUENCE [LARGE SCALE GENOMIC DNA]</scope>
    <source>
        <strain evidence="4">JCM 16902</strain>
    </source>
</reference>
<gene>
    <name evidence="3" type="ORF">GCM10022223_64680</name>
</gene>
<evidence type="ECO:0000313" key="4">
    <source>
        <dbReference type="Proteomes" id="UP001501074"/>
    </source>
</evidence>
<keyword evidence="2" id="KW-0472">Membrane</keyword>
<dbReference type="Proteomes" id="UP001501074">
    <property type="component" value="Unassembled WGS sequence"/>
</dbReference>